<accession>A0ABR1JFJ5</accession>
<organism evidence="3 4">
    <name type="scientific">Marasmiellus scandens</name>
    <dbReference type="NCBI Taxonomy" id="2682957"/>
    <lineage>
        <taxon>Eukaryota</taxon>
        <taxon>Fungi</taxon>
        <taxon>Dikarya</taxon>
        <taxon>Basidiomycota</taxon>
        <taxon>Agaricomycotina</taxon>
        <taxon>Agaricomycetes</taxon>
        <taxon>Agaricomycetidae</taxon>
        <taxon>Agaricales</taxon>
        <taxon>Marasmiineae</taxon>
        <taxon>Omphalotaceae</taxon>
        <taxon>Marasmiellus</taxon>
    </lineage>
</organism>
<evidence type="ECO:0000256" key="1">
    <source>
        <dbReference type="SAM" id="Phobius"/>
    </source>
</evidence>
<evidence type="ECO:0000313" key="4">
    <source>
        <dbReference type="Proteomes" id="UP001498398"/>
    </source>
</evidence>
<dbReference type="PANTHER" id="PTHR40465">
    <property type="entry name" value="CHROMOSOME 1, WHOLE GENOME SHOTGUN SEQUENCE"/>
    <property type="match status" value="1"/>
</dbReference>
<proteinExistence type="predicted"/>
<protein>
    <recommendedName>
        <fullName evidence="2">DUF6534 domain-containing protein</fullName>
    </recommendedName>
</protein>
<feature type="transmembrane region" description="Helical" evidence="1">
    <location>
        <begin position="210"/>
        <end position="228"/>
    </location>
</feature>
<dbReference type="Proteomes" id="UP001498398">
    <property type="component" value="Unassembled WGS sequence"/>
</dbReference>
<name>A0ABR1JFJ5_9AGAR</name>
<dbReference type="EMBL" id="JBANRG010000018">
    <property type="protein sequence ID" value="KAK7458146.1"/>
    <property type="molecule type" value="Genomic_DNA"/>
</dbReference>
<feature type="transmembrane region" description="Helical" evidence="1">
    <location>
        <begin position="140"/>
        <end position="163"/>
    </location>
</feature>
<feature type="domain" description="DUF6534" evidence="2">
    <location>
        <begin position="184"/>
        <end position="269"/>
    </location>
</feature>
<gene>
    <name evidence="3" type="ORF">VKT23_010054</name>
</gene>
<evidence type="ECO:0000313" key="3">
    <source>
        <dbReference type="EMBL" id="KAK7458146.1"/>
    </source>
</evidence>
<sequence>MANTTSQPSSPPLFDPLHPPKFDNTLGAVLIGGLFAMALWGVMCVQTYNFFMGNSRDKAVFKLLVVFLWALDTFDSALNCHILYHYLVSNYLNALAIVIPVWYVSVIIHVAITSLSNFIIRSMFARRIYRLSGNNIPVTLWIVAVSLTDLICGIVITVKAFGISSYLELDKLSNLMYLNFASGTTSDLSVALVLCFLLHRSRTGFTKTDSLISILMLYTVNTGLLVALDAFLGLITYIIMPHNFIFLGFYLLLSKLYLNSYLAALNAREGLRERANDPRSIHLSNLSYSHPRFYHSQSSGPTVVGEKSPRLEKSVAISVETITDGDVNKNESTSSPVIPHSSMA</sequence>
<keyword evidence="4" id="KW-1185">Reference proteome</keyword>
<dbReference type="InterPro" id="IPR045339">
    <property type="entry name" value="DUF6534"/>
</dbReference>
<feature type="transmembrane region" description="Helical" evidence="1">
    <location>
        <begin position="26"/>
        <end position="51"/>
    </location>
</feature>
<dbReference type="Pfam" id="PF20152">
    <property type="entry name" value="DUF6534"/>
    <property type="match status" value="1"/>
</dbReference>
<feature type="transmembrane region" description="Helical" evidence="1">
    <location>
        <begin position="63"/>
        <end position="88"/>
    </location>
</feature>
<reference evidence="3 4" key="1">
    <citation type="submission" date="2024-01" db="EMBL/GenBank/DDBJ databases">
        <title>A draft genome for the cacao thread blight pathogen Marasmiellus scandens.</title>
        <authorList>
            <person name="Baruah I.K."/>
            <person name="Leung J."/>
            <person name="Bukari Y."/>
            <person name="Amoako-Attah I."/>
            <person name="Meinhardt L.W."/>
            <person name="Bailey B.A."/>
            <person name="Cohen S.P."/>
        </authorList>
    </citation>
    <scope>NUCLEOTIDE SEQUENCE [LARGE SCALE GENOMIC DNA]</scope>
    <source>
        <strain evidence="3 4">GH-19</strain>
    </source>
</reference>
<dbReference type="PANTHER" id="PTHR40465:SF1">
    <property type="entry name" value="DUF6534 DOMAIN-CONTAINING PROTEIN"/>
    <property type="match status" value="1"/>
</dbReference>
<keyword evidence="1" id="KW-0812">Transmembrane</keyword>
<keyword evidence="1" id="KW-0472">Membrane</keyword>
<keyword evidence="1" id="KW-1133">Transmembrane helix</keyword>
<evidence type="ECO:0000259" key="2">
    <source>
        <dbReference type="Pfam" id="PF20152"/>
    </source>
</evidence>
<feature type="transmembrane region" description="Helical" evidence="1">
    <location>
        <begin position="175"/>
        <end position="198"/>
    </location>
</feature>
<feature type="transmembrane region" description="Helical" evidence="1">
    <location>
        <begin position="94"/>
        <end position="120"/>
    </location>
</feature>
<comment type="caution">
    <text evidence="3">The sequence shown here is derived from an EMBL/GenBank/DDBJ whole genome shotgun (WGS) entry which is preliminary data.</text>
</comment>